<dbReference type="STRING" id="29172.A0A0D8Y1Q6"/>
<name>A0A0D8Y1Q6_DICVI</name>
<reference evidence="1 2" key="1">
    <citation type="submission" date="2013-11" db="EMBL/GenBank/DDBJ databases">
        <title>Draft genome of the bovine lungworm Dictyocaulus viviparus.</title>
        <authorList>
            <person name="Mitreva M."/>
        </authorList>
    </citation>
    <scope>NUCLEOTIDE SEQUENCE [LARGE SCALE GENOMIC DNA]</scope>
    <source>
        <strain evidence="1 2">HannoverDv2000</strain>
    </source>
</reference>
<evidence type="ECO:0000313" key="1">
    <source>
        <dbReference type="EMBL" id="KJH50097.1"/>
    </source>
</evidence>
<organism evidence="1 2">
    <name type="scientific">Dictyocaulus viviparus</name>
    <name type="common">Bovine lungworm</name>
    <dbReference type="NCBI Taxonomy" id="29172"/>
    <lineage>
        <taxon>Eukaryota</taxon>
        <taxon>Metazoa</taxon>
        <taxon>Ecdysozoa</taxon>
        <taxon>Nematoda</taxon>
        <taxon>Chromadorea</taxon>
        <taxon>Rhabditida</taxon>
        <taxon>Rhabditina</taxon>
        <taxon>Rhabditomorpha</taxon>
        <taxon>Strongyloidea</taxon>
        <taxon>Metastrongylidae</taxon>
        <taxon>Dictyocaulus</taxon>
    </lineage>
</organism>
<dbReference type="OrthoDB" id="5850785at2759"/>
<gene>
    <name evidence="1" type="ORF">DICVIV_03734</name>
</gene>
<evidence type="ECO:0000313" key="2">
    <source>
        <dbReference type="Proteomes" id="UP000053766"/>
    </source>
</evidence>
<reference evidence="2" key="2">
    <citation type="journal article" date="2016" name="Sci. Rep.">
        <title>Dictyocaulus viviparus genome, variome and transcriptome elucidate lungworm biology and support future intervention.</title>
        <authorList>
            <person name="McNulty S.N."/>
            <person name="Strube C."/>
            <person name="Rosa B.A."/>
            <person name="Martin J.C."/>
            <person name="Tyagi R."/>
            <person name="Choi Y.J."/>
            <person name="Wang Q."/>
            <person name="Hallsworth Pepin K."/>
            <person name="Zhang X."/>
            <person name="Ozersky P."/>
            <person name="Wilson R.K."/>
            <person name="Sternberg P.W."/>
            <person name="Gasser R.B."/>
            <person name="Mitreva M."/>
        </authorList>
    </citation>
    <scope>NUCLEOTIDE SEQUENCE [LARGE SCALE GENOMIC DNA]</scope>
    <source>
        <strain evidence="2">HannoverDv2000</strain>
    </source>
</reference>
<keyword evidence="2" id="KW-1185">Reference proteome</keyword>
<sequence length="197" mass="23049">MKYTNTNVSSKIKLLLVEYLDGLLKEEKITAREYRERIMKLINSKPNSADLYCTIHCKELERAQPDYKFAGFVIKSAVYDRDCASVEAVILYAKWALTHEPTNFHIVQQIGLKLFEGALLDEFMIKWTQLLQGSSEIFSEHRDLTSEAYAVKTLEKKEEIQASGKYFAKENFKKRLRGDLCKNRKKLGINRRREQWT</sequence>
<proteinExistence type="predicted"/>
<accession>A0A0D8Y1Q6</accession>
<dbReference type="Proteomes" id="UP000053766">
    <property type="component" value="Unassembled WGS sequence"/>
</dbReference>
<protein>
    <submittedName>
        <fullName evidence="1">Uncharacterized protein</fullName>
    </submittedName>
</protein>
<dbReference type="AlphaFoldDB" id="A0A0D8Y1Q6"/>
<dbReference type="EMBL" id="KN716215">
    <property type="protein sequence ID" value="KJH50097.1"/>
    <property type="molecule type" value="Genomic_DNA"/>
</dbReference>